<accession>A0A7R9DX11</accession>
<organism evidence="2">
    <name type="scientific">Timema poppense</name>
    <name type="common">Walking stick</name>
    <dbReference type="NCBI Taxonomy" id="170557"/>
    <lineage>
        <taxon>Eukaryota</taxon>
        <taxon>Metazoa</taxon>
        <taxon>Ecdysozoa</taxon>
        <taxon>Arthropoda</taxon>
        <taxon>Hexapoda</taxon>
        <taxon>Insecta</taxon>
        <taxon>Pterygota</taxon>
        <taxon>Neoptera</taxon>
        <taxon>Polyneoptera</taxon>
        <taxon>Phasmatodea</taxon>
        <taxon>Timematodea</taxon>
        <taxon>Timematoidea</taxon>
        <taxon>Timematidae</taxon>
        <taxon>Timema</taxon>
    </lineage>
</organism>
<sequence length="68" mass="7169">MLSIISSGNKGCCSSAVPIHEPPLPLSFVMAVIIDKGRGSRPVATRRVIGSSSTNHPSKHLVSDSQKE</sequence>
<evidence type="ECO:0000256" key="1">
    <source>
        <dbReference type="SAM" id="MobiDB-lite"/>
    </source>
</evidence>
<evidence type="ECO:0000313" key="2">
    <source>
        <dbReference type="EMBL" id="CAD7421196.1"/>
    </source>
</evidence>
<dbReference type="EMBL" id="OD045348">
    <property type="protein sequence ID" value="CAD7421196.1"/>
    <property type="molecule type" value="Genomic_DNA"/>
</dbReference>
<dbReference type="AlphaFoldDB" id="A0A7R9DX11"/>
<feature type="region of interest" description="Disordered" evidence="1">
    <location>
        <begin position="39"/>
        <end position="68"/>
    </location>
</feature>
<name>A0A7R9DX11_TIMPO</name>
<gene>
    <name evidence="2" type="ORF">TPSB3V08_LOCUS14611</name>
</gene>
<proteinExistence type="predicted"/>
<reference evidence="2" key="1">
    <citation type="submission" date="2020-11" db="EMBL/GenBank/DDBJ databases">
        <authorList>
            <person name="Tran Van P."/>
        </authorList>
    </citation>
    <scope>NUCLEOTIDE SEQUENCE</scope>
</reference>
<protein>
    <submittedName>
        <fullName evidence="2">Uncharacterized protein</fullName>
    </submittedName>
</protein>